<dbReference type="SUPFAM" id="SSF52047">
    <property type="entry name" value="RNI-like"/>
    <property type="match status" value="1"/>
</dbReference>
<comment type="caution">
    <text evidence="1">The sequence shown here is derived from an EMBL/GenBank/DDBJ whole genome shotgun (WGS) entry which is preliminary data.</text>
</comment>
<protein>
    <submittedName>
        <fullName evidence="1">Uncharacterized protein</fullName>
    </submittedName>
</protein>
<evidence type="ECO:0000313" key="1">
    <source>
        <dbReference type="EMBL" id="KAF9483147.1"/>
    </source>
</evidence>
<keyword evidence="2" id="KW-1185">Reference proteome</keyword>
<dbReference type="Gene3D" id="3.80.10.10">
    <property type="entry name" value="Ribonuclease Inhibitor"/>
    <property type="match status" value="1"/>
</dbReference>
<accession>A0A9P5Z7Q9</accession>
<name>A0A9P5Z7Q9_9AGAR</name>
<gene>
    <name evidence="1" type="ORF">BDN70DRAFT_874190</name>
</gene>
<organism evidence="1 2">
    <name type="scientific">Pholiota conissans</name>
    <dbReference type="NCBI Taxonomy" id="109636"/>
    <lineage>
        <taxon>Eukaryota</taxon>
        <taxon>Fungi</taxon>
        <taxon>Dikarya</taxon>
        <taxon>Basidiomycota</taxon>
        <taxon>Agaricomycotina</taxon>
        <taxon>Agaricomycetes</taxon>
        <taxon>Agaricomycetidae</taxon>
        <taxon>Agaricales</taxon>
        <taxon>Agaricineae</taxon>
        <taxon>Strophariaceae</taxon>
        <taxon>Pholiota</taxon>
    </lineage>
</organism>
<reference evidence="1" key="1">
    <citation type="submission" date="2020-11" db="EMBL/GenBank/DDBJ databases">
        <authorList>
            <consortium name="DOE Joint Genome Institute"/>
            <person name="Ahrendt S."/>
            <person name="Riley R."/>
            <person name="Andreopoulos W."/>
            <person name="Labutti K."/>
            <person name="Pangilinan J."/>
            <person name="Ruiz-Duenas F.J."/>
            <person name="Barrasa J.M."/>
            <person name="Sanchez-Garcia M."/>
            <person name="Camarero S."/>
            <person name="Miyauchi S."/>
            <person name="Serrano A."/>
            <person name="Linde D."/>
            <person name="Babiker R."/>
            <person name="Drula E."/>
            <person name="Ayuso-Fernandez I."/>
            <person name="Pacheco R."/>
            <person name="Padilla G."/>
            <person name="Ferreira P."/>
            <person name="Barriuso J."/>
            <person name="Kellner H."/>
            <person name="Castanera R."/>
            <person name="Alfaro M."/>
            <person name="Ramirez L."/>
            <person name="Pisabarro A.G."/>
            <person name="Kuo A."/>
            <person name="Tritt A."/>
            <person name="Lipzen A."/>
            <person name="He G."/>
            <person name="Yan M."/>
            <person name="Ng V."/>
            <person name="Cullen D."/>
            <person name="Martin F."/>
            <person name="Rosso M.-N."/>
            <person name="Henrissat B."/>
            <person name="Hibbett D."/>
            <person name="Martinez A.T."/>
            <person name="Grigoriev I.V."/>
        </authorList>
    </citation>
    <scope>NUCLEOTIDE SEQUENCE</scope>
    <source>
        <strain evidence="1">CIRM-BRFM 674</strain>
    </source>
</reference>
<dbReference type="Proteomes" id="UP000807469">
    <property type="component" value="Unassembled WGS sequence"/>
</dbReference>
<evidence type="ECO:0000313" key="2">
    <source>
        <dbReference type="Proteomes" id="UP000807469"/>
    </source>
</evidence>
<sequence>MPELEKERLQVVLPYELEHDIFELAARAFPGHASKLCTLSKYVQPWMESIIYETVVLELPLITTELFMRTFNSRPPSFFAKNVRRLYTTGVITIHDARRLLTACTGAVEVTCWVYPHALKDSLLSQLPTQNLRRLSIPLETLWGLSPFSTEFTPALFPKLTHLEIVNPQNINGAPQIHWDSLAALPSLTHLALGELFSAHFAFVEPLGVLLDRCPNLTRLVIITRCNAFVDELARSGVVSDERVVVIPEFNAPLNLAEYWDGVRKGGPEFWMLADATAGLRKCLTQDHLPTGDSSI</sequence>
<dbReference type="OrthoDB" id="2913000at2759"/>
<dbReference type="EMBL" id="MU155157">
    <property type="protein sequence ID" value="KAF9483147.1"/>
    <property type="molecule type" value="Genomic_DNA"/>
</dbReference>
<dbReference type="InterPro" id="IPR032675">
    <property type="entry name" value="LRR_dom_sf"/>
</dbReference>
<dbReference type="AlphaFoldDB" id="A0A9P5Z7Q9"/>
<proteinExistence type="predicted"/>